<dbReference type="EMBL" id="UAUU01000011">
    <property type="protein sequence ID" value="SPZ94620.1"/>
    <property type="molecule type" value="Genomic_DNA"/>
</dbReference>
<gene>
    <name evidence="2" type="ORF">NCTC11343_05430</name>
</gene>
<keyword evidence="1" id="KW-0732">Signal</keyword>
<reference evidence="2 3" key="1">
    <citation type="submission" date="2018-06" db="EMBL/GenBank/DDBJ databases">
        <authorList>
            <consortium name="Pathogen Informatics"/>
            <person name="Doyle S."/>
        </authorList>
    </citation>
    <scope>NUCLEOTIDE SEQUENCE [LARGE SCALE GENOMIC DNA]</scope>
    <source>
        <strain evidence="2 3">NCTC11343</strain>
    </source>
</reference>
<organism evidence="2 3">
    <name type="scientific">Sphingobacterium multivorum</name>
    <dbReference type="NCBI Taxonomy" id="28454"/>
    <lineage>
        <taxon>Bacteria</taxon>
        <taxon>Pseudomonadati</taxon>
        <taxon>Bacteroidota</taxon>
        <taxon>Sphingobacteriia</taxon>
        <taxon>Sphingobacteriales</taxon>
        <taxon>Sphingobacteriaceae</taxon>
        <taxon>Sphingobacterium</taxon>
    </lineage>
</organism>
<sequence length="131" mass="14164">MISKKIIKNNKRWFSASALATMVGIATLTFAFKPDVKDSSNHNANKVFATKWYQYNGSGSRTAESNYTLLSTQPANETEAANLCPNVGEICVINAPEGSGMHPASFSTAFKNEINNAQASGVETTNVKLRD</sequence>
<feature type="signal peptide" evidence="1">
    <location>
        <begin position="1"/>
        <end position="31"/>
    </location>
</feature>
<name>A0A2X2LYH4_SPHMU</name>
<protein>
    <submittedName>
        <fullName evidence="2">Uncharacterized protein</fullName>
    </submittedName>
</protein>
<dbReference type="RefSeq" id="WP_112376318.1">
    <property type="nucleotide sequence ID" value="NZ_DAIQJZ010000085.1"/>
</dbReference>
<evidence type="ECO:0000256" key="1">
    <source>
        <dbReference type="SAM" id="SignalP"/>
    </source>
</evidence>
<proteinExistence type="predicted"/>
<accession>A0A2X2LYH4</accession>
<feature type="chain" id="PRO_5015851721" evidence="1">
    <location>
        <begin position="32"/>
        <end position="131"/>
    </location>
</feature>
<evidence type="ECO:0000313" key="2">
    <source>
        <dbReference type="EMBL" id="SPZ94620.1"/>
    </source>
</evidence>
<dbReference type="AlphaFoldDB" id="A0A2X2LYH4"/>
<dbReference type="Proteomes" id="UP000251241">
    <property type="component" value="Unassembled WGS sequence"/>
</dbReference>
<dbReference type="GeneID" id="88831470"/>
<evidence type="ECO:0000313" key="3">
    <source>
        <dbReference type="Proteomes" id="UP000251241"/>
    </source>
</evidence>